<evidence type="ECO:0000313" key="1">
    <source>
        <dbReference type="EMBL" id="GAQ93232.1"/>
    </source>
</evidence>
<protein>
    <submittedName>
        <fullName evidence="1">Uncharacterized protein</fullName>
    </submittedName>
</protein>
<dbReference type="EMBL" id="DF238326">
    <property type="protein sequence ID" value="GAQ93232.1"/>
    <property type="molecule type" value="Genomic_DNA"/>
</dbReference>
<accession>A0A1Y1IT16</accession>
<keyword evidence="2" id="KW-1185">Reference proteome</keyword>
<name>A0A1Y1IT16_KLENI</name>
<evidence type="ECO:0000313" key="2">
    <source>
        <dbReference type="Proteomes" id="UP000054558"/>
    </source>
</evidence>
<gene>
    <name evidence="1" type="ORF">KFL_013770030</name>
</gene>
<proteinExistence type="predicted"/>
<sequence>MESACDDRRRAVLEREGRDVRESVARACSIDLSPPVPVTMTCMLHLEAPLGLRAIEDALLRRREEAGAAGDEKRTLIRFDPADGTAFRNQLTLRLVQRIEGCDRRRVVSCKLFARGLVHTTGARTLEEVSAAWKTLRHFVRGLFGSDPPALIVVRCSPVMVNSSCKVSKSGSAAGLPHVIVPKKLIAAVRHTTWCGKSPAATCAYDPSVYSGLKIKRDVGTLLIFSSGSVVISSRTTEGTWTLWMMLGAMLKKDPSALKRVAREAVRVRAPVGGRAESVEPGDEPRAADV</sequence>
<dbReference type="AlphaFoldDB" id="A0A1Y1IT16"/>
<organism evidence="1 2">
    <name type="scientific">Klebsormidium nitens</name>
    <name type="common">Green alga</name>
    <name type="synonym">Ulothrix nitens</name>
    <dbReference type="NCBI Taxonomy" id="105231"/>
    <lineage>
        <taxon>Eukaryota</taxon>
        <taxon>Viridiplantae</taxon>
        <taxon>Streptophyta</taxon>
        <taxon>Klebsormidiophyceae</taxon>
        <taxon>Klebsormidiales</taxon>
        <taxon>Klebsormidiaceae</taxon>
        <taxon>Klebsormidium</taxon>
    </lineage>
</organism>
<dbReference type="Proteomes" id="UP000054558">
    <property type="component" value="Unassembled WGS sequence"/>
</dbReference>
<reference evidence="1 2" key="1">
    <citation type="journal article" date="2014" name="Nat. Commun.">
        <title>Klebsormidium flaccidum genome reveals primary factors for plant terrestrial adaptation.</title>
        <authorList>
            <person name="Hori K."/>
            <person name="Maruyama F."/>
            <person name="Fujisawa T."/>
            <person name="Togashi T."/>
            <person name="Yamamoto N."/>
            <person name="Seo M."/>
            <person name="Sato S."/>
            <person name="Yamada T."/>
            <person name="Mori H."/>
            <person name="Tajima N."/>
            <person name="Moriyama T."/>
            <person name="Ikeuchi M."/>
            <person name="Watanabe M."/>
            <person name="Wada H."/>
            <person name="Kobayashi K."/>
            <person name="Saito M."/>
            <person name="Masuda T."/>
            <person name="Sasaki-Sekimoto Y."/>
            <person name="Mashiguchi K."/>
            <person name="Awai K."/>
            <person name="Shimojima M."/>
            <person name="Masuda S."/>
            <person name="Iwai M."/>
            <person name="Nobusawa T."/>
            <person name="Narise T."/>
            <person name="Kondo S."/>
            <person name="Saito H."/>
            <person name="Sato R."/>
            <person name="Murakawa M."/>
            <person name="Ihara Y."/>
            <person name="Oshima-Yamada Y."/>
            <person name="Ohtaka K."/>
            <person name="Satoh M."/>
            <person name="Sonobe K."/>
            <person name="Ishii M."/>
            <person name="Ohtani R."/>
            <person name="Kanamori-Sato M."/>
            <person name="Honoki R."/>
            <person name="Miyazaki D."/>
            <person name="Mochizuki H."/>
            <person name="Umetsu J."/>
            <person name="Higashi K."/>
            <person name="Shibata D."/>
            <person name="Kamiya Y."/>
            <person name="Sato N."/>
            <person name="Nakamura Y."/>
            <person name="Tabata S."/>
            <person name="Ida S."/>
            <person name="Kurokawa K."/>
            <person name="Ohta H."/>
        </authorList>
    </citation>
    <scope>NUCLEOTIDE SEQUENCE [LARGE SCALE GENOMIC DNA]</scope>
    <source>
        <strain evidence="1 2">NIES-2285</strain>
    </source>
</reference>